<dbReference type="AlphaFoldDB" id="H5T984"/>
<evidence type="ECO:0000313" key="2">
    <source>
        <dbReference type="Proteomes" id="UP000053586"/>
    </source>
</evidence>
<name>H5T984_9ALTE</name>
<dbReference type="Proteomes" id="UP000053586">
    <property type="component" value="Unassembled WGS sequence"/>
</dbReference>
<protein>
    <submittedName>
        <fullName evidence="1">Uncharacterized protein</fullName>
    </submittedName>
</protein>
<reference evidence="1 2" key="2">
    <citation type="journal article" date="2017" name="Antonie Van Leeuwenhoek">
        <title>Rhizobium rhizosphaerae sp. nov., a novel species isolated from rice rhizosphere.</title>
        <authorList>
            <person name="Zhao J.J."/>
            <person name="Zhang J."/>
            <person name="Zhang R.J."/>
            <person name="Zhang C.W."/>
            <person name="Yin H.Q."/>
            <person name="Zhang X.X."/>
        </authorList>
    </citation>
    <scope>NUCLEOTIDE SEQUENCE [LARGE SCALE GENOMIC DNA]</scope>
    <source>
        <strain evidence="1 2">ACAM 611</strain>
    </source>
</reference>
<accession>H5T984</accession>
<proteinExistence type="predicted"/>
<comment type="caution">
    <text evidence="1">The sequence shown here is derived from an EMBL/GenBank/DDBJ whole genome shotgun (WGS) entry which is preliminary data.</text>
</comment>
<evidence type="ECO:0000313" key="1">
    <source>
        <dbReference type="EMBL" id="GAB54861.1"/>
    </source>
</evidence>
<gene>
    <name evidence="1" type="ORF">GPUN_0722</name>
</gene>
<dbReference type="EMBL" id="BAET01000007">
    <property type="protein sequence ID" value="GAB54861.1"/>
    <property type="molecule type" value="Genomic_DNA"/>
</dbReference>
<sequence length="66" mass="7536">MINFLIKLIHKYSPAAQISEQGLKARYEKVAAIKKLTMRRTWITLAIAVISLRKKKPICTIGFFCA</sequence>
<organism evidence="1 2">
    <name type="scientific">Glaciecola punicea ACAM 611</name>
    <dbReference type="NCBI Taxonomy" id="1121923"/>
    <lineage>
        <taxon>Bacteria</taxon>
        <taxon>Pseudomonadati</taxon>
        <taxon>Pseudomonadota</taxon>
        <taxon>Gammaproteobacteria</taxon>
        <taxon>Alteromonadales</taxon>
        <taxon>Alteromonadaceae</taxon>
        <taxon>Glaciecola</taxon>
    </lineage>
</organism>
<reference evidence="1 2" key="1">
    <citation type="journal article" date="2012" name="J. Bacteriol.">
        <title>Genome sequence of proteorhodopsin-containing sea ice bacterium Glaciecola punicea ACAM 611T.</title>
        <authorList>
            <person name="Qin Q.-L."/>
            <person name="Xie B.-B."/>
            <person name="Shu Y.-L."/>
            <person name="Rong J.-C."/>
            <person name="Zhao D.-L."/>
            <person name="Zhang X.-Y."/>
            <person name="Chen X.-L."/>
            <person name="Zhou B.-C."/>
            <person name="Zhanga Y.-Z."/>
        </authorList>
    </citation>
    <scope>NUCLEOTIDE SEQUENCE [LARGE SCALE GENOMIC DNA]</scope>
    <source>
        <strain evidence="1 2">ACAM 611</strain>
    </source>
</reference>
<keyword evidence="2" id="KW-1185">Reference proteome</keyword>